<evidence type="ECO:0000313" key="3">
    <source>
        <dbReference type="EMBL" id="ANU62891.1"/>
    </source>
</evidence>
<dbReference type="Proteomes" id="UP000186351">
    <property type="component" value="Chromosome"/>
</dbReference>
<keyword evidence="2" id="KW-0812">Transmembrane</keyword>
<dbReference type="OrthoDB" id="9778341at2"/>
<sequence>MKKEVRYITRKSIRNIQICCIWMYVFFSGVRVYASTTADSVYFHIKADTIREIRAGQVVELTYALVNSQFDTASYPVFNDNIEVVSGPKQHKCSSYTIVNGVGSKSDETCFSYLVRFRKSGEIQLPAASVTVGNRTYTTPECRVHVNSAGVDRKRLKCSLNVEQLVGDYVRYCATLTCNTRPDQNPPLLSINGETTRPSSTSYSGSEGKEEYVYRYYFNSEGYKVACEKLTFGGKAYKLRPRKCKKRH</sequence>
<dbReference type="InterPro" id="IPR025738">
    <property type="entry name" value="BatD"/>
</dbReference>
<feature type="transmembrane region" description="Helical" evidence="2">
    <location>
        <begin position="12"/>
        <end position="34"/>
    </location>
</feature>
<reference evidence="4" key="1">
    <citation type="submission" date="2016-04" db="EMBL/GenBank/DDBJ databases">
        <title>Complete Genome Sequences of Twelve Strains of a Stable Defined Moderately Diverse Mouse Microbiota 2 (sDMDMm2).</title>
        <authorList>
            <person name="Uchimura Y."/>
            <person name="Wyss M."/>
            <person name="Brugiroux S."/>
            <person name="Limenitakis J.P."/>
            <person name="Stecher B."/>
            <person name="McCoy K.D."/>
            <person name="Macpherson A.J."/>
        </authorList>
    </citation>
    <scope>NUCLEOTIDE SEQUENCE [LARGE SCALE GENOMIC DNA]</scope>
    <source>
        <strain evidence="4">YL27</strain>
    </source>
</reference>
<evidence type="ECO:0008006" key="5">
    <source>
        <dbReference type="Google" id="ProtNLM"/>
    </source>
</evidence>
<accession>A0A1B1S7X0</accession>
<dbReference type="EMBL" id="CP015402">
    <property type="protein sequence ID" value="ANU62891.1"/>
    <property type="molecule type" value="Genomic_DNA"/>
</dbReference>
<protein>
    <recommendedName>
        <fullName evidence="5">Protein BatD</fullName>
    </recommendedName>
</protein>
<keyword evidence="2" id="KW-0472">Membrane</keyword>
<feature type="region of interest" description="Disordered" evidence="1">
    <location>
        <begin position="185"/>
        <end position="206"/>
    </location>
</feature>
<evidence type="ECO:0000256" key="1">
    <source>
        <dbReference type="SAM" id="MobiDB-lite"/>
    </source>
</evidence>
<dbReference type="Pfam" id="PF13584">
    <property type="entry name" value="BatD"/>
    <property type="match status" value="1"/>
</dbReference>
<evidence type="ECO:0000256" key="2">
    <source>
        <dbReference type="SAM" id="Phobius"/>
    </source>
</evidence>
<proteinExistence type="predicted"/>
<keyword evidence="2" id="KW-1133">Transmembrane helix</keyword>
<name>A0A1B1S7X0_9BACT</name>
<dbReference type="GeneID" id="65535925"/>
<dbReference type="KEGG" id="pary:A4V02_03580"/>
<accession>A0A1Z2XDS8</accession>
<organism evidence="3 4">
    <name type="scientific">Muribaculum intestinale</name>
    <dbReference type="NCBI Taxonomy" id="1796646"/>
    <lineage>
        <taxon>Bacteria</taxon>
        <taxon>Pseudomonadati</taxon>
        <taxon>Bacteroidota</taxon>
        <taxon>Bacteroidia</taxon>
        <taxon>Bacteroidales</taxon>
        <taxon>Muribaculaceae</taxon>
        <taxon>Muribaculum</taxon>
    </lineage>
</organism>
<dbReference type="RefSeq" id="WP_068960259.1">
    <property type="nucleotide sequence ID" value="NZ_CP015402.2"/>
</dbReference>
<dbReference type="AlphaFoldDB" id="A0A1B1S7X0"/>
<evidence type="ECO:0000313" key="4">
    <source>
        <dbReference type="Proteomes" id="UP000186351"/>
    </source>
</evidence>
<keyword evidence="4" id="KW-1185">Reference proteome</keyword>
<gene>
    <name evidence="3" type="ORF">A4V02_03580</name>
</gene>
<feature type="compositionally biased region" description="Polar residues" evidence="1">
    <location>
        <begin position="192"/>
        <end position="205"/>
    </location>
</feature>
<dbReference type="STRING" id="1796646.A4V02_03580"/>